<dbReference type="InterPro" id="IPR014710">
    <property type="entry name" value="RmlC-like_jellyroll"/>
</dbReference>
<dbReference type="PRINTS" id="PR00032">
    <property type="entry name" value="HTHARAC"/>
</dbReference>
<feature type="domain" description="HTH araC/xylS-type" evidence="5">
    <location>
        <begin position="173"/>
        <end position="270"/>
    </location>
</feature>
<accession>A0ABW4YCE2</accession>
<proteinExistence type="predicted"/>
<dbReference type="Pfam" id="PF12833">
    <property type="entry name" value="HTH_18"/>
    <property type="match status" value="1"/>
</dbReference>
<organism evidence="6 7">
    <name type="scientific">Thiorhodococcus fuscus</name>
    <dbReference type="NCBI Taxonomy" id="527200"/>
    <lineage>
        <taxon>Bacteria</taxon>
        <taxon>Pseudomonadati</taxon>
        <taxon>Pseudomonadota</taxon>
        <taxon>Gammaproteobacteria</taxon>
        <taxon>Chromatiales</taxon>
        <taxon>Chromatiaceae</taxon>
        <taxon>Thiorhodococcus</taxon>
    </lineage>
</organism>
<name>A0ABW4YCE2_9GAMM</name>
<evidence type="ECO:0000256" key="1">
    <source>
        <dbReference type="ARBA" id="ARBA00023015"/>
    </source>
</evidence>
<comment type="caution">
    <text evidence="6">The sequence shown here is derived from an EMBL/GenBank/DDBJ whole genome shotgun (WGS) entry which is preliminary data.</text>
</comment>
<keyword evidence="2" id="KW-0238">DNA-binding</keyword>
<dbReference type="SUPFAM" id="SSF46689">
    <property type="entry name" value="Homeodomain-like"/>
    <property type="match status" value="2"/>
</dbReference>
<dbReference type="InterPro" id="IPR050204">
    <property type="entry name" value="AraC_XylS_family_regulators"/>
</dbReference>
<dbReference type="InterPro" id="IPR037923">
    <property type="entry name" value="HTH-like"/>
</dbReference>
<protein>
    <submittedName>
        <fullName evidence="6">Helix-turn-helix domain-containing protein</fullName>
    </submittedName>
</protein>
<dbReference type="Gene3D" id="1.10.10.60">
    <property type="entry name" value="Homeodomain-like"/>
    <property type="match status" value="2"/>
</dbReference>
<dbReference type="SUPFAM" id="SSF51215">
    <property type="entry name" value="Regulatory protein AraC"/>
    <property type="match status" value="1"/>
</dbReference>
<evidence type="ECO:0000259" key="5">
    <source>
        <dbReference type="PROSITE" id="PS01124"/>
    </source>
</evidence>
<keyword evidence="7" id="KW-1185">Reference proteome</keyword>
<dbReference type="EMBL" id="JBHUHX010000047">
    <property type="protein sequence ID" value="MFD2113303.1"/>
    <property type="molecule type" value="Genomic_DNA"/>
</dbReference>
<dbReference type="RefSeq" id="WP_386028063.1">
    <property type="nucleotide sequence ID" value="NZ_JBHUHX010000047.1"/>
</dbReference>
<dbReference type="PANTHER" id="PTHR46796:SF2">
    <property type="entry name" value="TRANSCRIPTIONAL REGULATORY PROTEIN"/>
    <property type="match status" value="1"/>
</dbReference>
<reference evidence="7" key="1">
    <citation type="journal article" date="2019" name="Int. J. Syst. Evol. Microbiol.">
        <title>The Global Catalogue of Microorganisms (GCM) 10K type strain sequencing project: providing services to taxonomists for standard genome sequencing and annotation.</title>
        <authorList>
            <consortium name="The Broad Institute Genomics Platform"/>
            <consortium name="The Broad Institute Genome Sequencing Center for Infectious Disease"/>
            <person name="Wu L."/>
            <person name="Ma J."/>
        </authorList>
    </citation>
    <scope>NUCLEOTIDE SEQUENCE [LARGE SCALE GENOMIC DNA]</scope>
    <source>
        <strain evidence="7">KACC 12597</strain>
    </source>
</reference>
<dbReference type="PROSITE" id="PS00041">
    <property type="entry name" value="HTH_ARAC_FAMILY_1"/>
    <property type="match status" value="1"/>
</dbReference>
<keyword evidence="4" id="KW-0804">Transcription</keyword>
<dbReference type="InterPro" id="IPR018060">
    <property type="entry name" value="HTH_AraC"/>
</dbReference>
<dbReference type="InterPro" id="IPR020449">
    <property type="entry name" value="Tscrpt_reg_AraC-type_HTH"/>
</dbReference>
<dbReference type="PROSITE" id="PS01124">
    <property type="entry name" value="HTH_ARAC_FAMILY_2"/>
    <property type="match status" value="1"/>
</dbReference>
<evidence type="ECO:0000256" key="2">
    <source>
        <dbReference type="ARBA" id="ARBA00023125"/>
    </source>
</evidence>
<dbReference type="Gene3D" id="2.60.120.10">
    <property type="entry name" value="Jelly Rolls"/>
    <property type="match status" value="1"/>
</dbReference>
<dbReference type="InterPro" id="IPR003313">
    <property type="entry name" value="AraC-bd"/>
</dbReference>
<dbReference type="Proteomes" id="UP001597337">
    <property type="component" value="Unassembled WGS sequence"/>
</dbReference>
<evidence type="ECO:0000256" key="3">
    <source>
        <dbReference type="ARBA" id="ARBA00023159"/>
    </source>
</evidence>
<dbReference type="InterPro" id="IPR009057">
    <property type="entry name" value="Homeodomain-like_sf"/>
</dbReference>
<evidence type="ECO:0000256" key="4">
    <source>
        <dbReference type="ARBA" id="ARBA00023163"/>
    </source>
</evidence>
<dbReference type="InterPro" id="IPR018062">
    <property type="entry name" value="HTH_AraC-typ_CS"/>
</dbReference>
<gene>
    <name evidence="6" type="ORF">ACFSJC_15745</name>
</gene>
<dbReference type="Pfam" id="PF02311">
    <property type="entry name" value="AraC_binding"/>
    <property type="match status" value="1"/>
</dbReference>
<dbReference type="SMART" id="SM00342">
    <property type="entry name" value="HTH_ARAC"/>
    <property type="match status" value="1"/>
</dbReference>
<sequence>MSSDQGPGLPCSRQLVEIPGLEVLTGTFRNHSFPRHTHDGLMIALIDGGAQRLEHAGERFVAAPGQIVSMPAGTVHAVSPAAPEGWRYRVLIIPDSVMAQAIARPLGSFESEVVIEDRCVASRLAATHEALVSGAPCLEFEARLLDVVSQFLERYVRPRPSIVRVGREPEAVRRALDYLAARMDRGVPLGELAAAAELDGFRLTRAFTRDIGLPPHAWHLQCRLRRAQSGLAQGDSVVTVALATGFADQAHFTRAFKRLTGVTPGRYRADHGHPPLGR</sequence>
<evidence type="ECO:0000313" key="6">
    <source>
        <dbReference type="EMBL" id="MFD2113303.1"/>
    </source>
</evidence>
<evidence type="ECO:0000313" key="7">
    <source>
        <dbReference type="Proteomes" id="UP001597337"/>
    </source>
</evidence>
<dbReference type="PANTHER" id="PTHR46796">
    <property type="entry name" value="HTH-TYPE TRANSCRIPTIONAL ACTIVATOR RHAS-RELATED"/>
    <property type="match status" value="1"/>
</dbReference>
<keyword evidence="3" id="KW-0010">Activator</keyword>
<keyword evidence="1" id="KW-0805">Transcription regulation</keyword>